<evidence type="ECO:0000256" key="3">
    <source>
        <dbReference type="ARBA" id="ARBA00023163"/>
    </source>
</evidence>
<sequence>MSDLEDDLLALAGGEDNTYESEEEIPLSKRKQATTEDDEDEISTKRRRVESGSEEEEDDDEFEVEVVNPYPLDGKYKDEEDRDRLDELDEVEREAILFERSQEYDKFKERRYLQQRMRDQQQLKSHKEPTRSSGRVKTGNVEKQDKLSELRKQREQHSRRKTRREADYNEESYEEEEDEDDEEGEGGEEEEEDEDEYLDDYGKPKWGGASKVKSKKSTELAKLEDVNRIKVGKTTLTQYCFYPGFDSTIEDTYGKVNLGMDRATRKPLYRMVKIIGVKIRKDRSYRLGNNRYDKYLTVSQNKTQTKDFPMSIFSDSPITSEEFERYLRELSKTNESIELLEDAKTKLQELTNFFNKGLTDRDIDEMIERKKEIKSRKGTISAYDAVKKKAYLMDQLKIAKQEGNFQKVQEIIDDIKENEEIIESQNAKKPESALSLVNERNRKLNSTNIRKAEIKNMANANQQTDGGDPFSRLKTTTRMFYQDLVNQENKKALADVNLQQLIDEKTKQEEKIAKSTYRDLGEMDKLIKGIDFEFELSFV</sequence>
<comment type="caution">
    <text evidence="8">The sequence shown here is derived from an EMBL/GenBank/DDBJ whole genome shotgun (WGS) entry which is preliminary data.</text>
</comment>
<dbReference type="GO" id="GO:0003677">
    <property type="term" value="F:DNA binding"/>
    <property type="evidence" value="ECO:0007669"/>
    <property type="project" value="InterPro"/>
</dbReference>
<dbReference type="EMBL" id="AOGT01001618">
    <property type="protein sequence ID" value="EMG47331.1"/>
    <property type="molecule type" value="Genomic_DNA"/>
</dbReference>
<feature type="compositionally biased region" description="Basic and acidic residues" evidence="6">
    <location>
        <begin position="74"/>
        <end position="84"/>
    </location>
</feature>
<evidence type="ECO:0000259" key="7">
    <source>
        <dbReference type="PROSITE" id="PS51360"/>
    </source>
</evidence>
<dbReference type="eggNOG" id="KOG2402">
    <property type="taxonomic scope" value="Eukaryota"/>
</dbReference>
<evidence type="ECO:0000313" key="8">
    <source>
        <dbReference type="EMBL" id="EMG47331.1"/>
    </source>
</evidence>
<feature type="coiled-coil region" evidence="5">
    <location>
        <begin position="323"/>
        <end position="350"/>
    </location>
</feature>
<keyword evidence="5" id="KW-0175">Coiled coil</keyword>
<accession>M3ILR3</accession>
<dbReference type="SUPFAM" id="SSF159042">
    <property type="entry name" value="Plus3-like"/>
    <property type="match status" value="1"/>
</dbReference>
<feature type="compositionally biased region" description="Basic and acidic residues" evidence="6">
    <location>
        <begin position="111"/>
        <end position="130"/>
    </location>
</feature>
<protein>
    <submittedName>
        <fullName evidence="8">Subunit of the RNA polymerase II-associated Paf1 complex, putative</fullName>
    </submittedName>
</protein>
<feature type="region of interest" description="Disordered" evidence="6">
    <location>
        <begin position="1"/>
        <end position="84"/>
    </location>
</feature>
<dbReference type="Pfam" id="PF03126">
    <property type="entry name" value="Plus-3"/>
    <property type="match status" value="1"/>
</dbReference>
<feature type="domain" description="Plus3" evidence="7">
    <location>
        <begin position="220"/>
        <end position="355"/>
    </location>
</feature>
<dbReference type="Proteomes" id="UP000011777">
    <property type="component" value="Unassembled WGS sequence"/>
</dbReference>
<feature type="compositionally biased region" description="Basic and acidic residues" evidence="6">
    <location>
        <begin position="140"/>
        <end position="156"/>
    </location>
</feature>
<keyword evidence="4" id="KW-0539">Nucleus</keyword>
<evidence type="ECO:0000256" key="4">
    <source>
        <dbReference type="ARBA" id="ARBA00023242"/>
    </source>
</evidence>
<keyword evidence="3" id="KW-0804">Transcription</keyword>
<evidence type="ECO:0000256" key="2">
    <source>
        <dbReference type="ARBA" id="ARBA00023015"/>
    </source>
</evidence>
<dbReference type="Gene3D" id="3.90.70.200">
    <property type="entry name" value="Plus-3 domain"/>
    <property type="match status" value="1"/>
</dbReference>
<dbReference type="OMA" id="ISGCYAR"/>
<keyword evidence="9" id="KW-1185">Reference proteome</keyword>
<gene>
    <name evidence="8" type="ORF">G210_2349</name>
</gene>
<keyword evidence="2" id="KW-0805">Transcription regulation</keyword>
<reference evidence="8 9" key="1">
    <citation type="submission" date="2013-02" db="EMBL/GenBank/DDBJ databases">
        <title>Genome sequence of Candida maltosa Xu316, a potential industrial strain for xylitol and ethanol production.</title>
        <authorList>
            <person name="Yu J."/>
            <person name="Wang Q."/>
            <person name="Geng X."/>
            <person name="Bao W."/>
            <person name="He P."/>
            <person name="Cai J."/>
        </authorList>
    </citation>
    <scope>NUCLEOTIDE SEQUENCE [LARGE SCALE GENOMIC DNA]</scope>
    <source>
        <strain evidence="9">Xu316</strain>
    </source>
</reference>
<proteinExistence type="predicted"/>
<dbReference type="GO" id="GO:1990269">
    <property type="term" value="F:RNA polymerase II C-terminal domain phosphoserine binding"/>
    <property type="evidence" value="ECO:0007669"/>
    <property type="project" value="TreeGrafter"/>
</dbReference>
<dbReference type="SMART" id="SM00719">
    <property type="entry name" value="Plus3"/>
    <property type="match status" value="1"/>
</dbReference>
<dbReference type="HOGENOM" id="CLU_036626_1_0_1"/>
<dbReference type="InterPro" id="IPR004343">
    <property type="entry name" value="Plus-3_dom"/>
</dbReference>
<dbReference type="STRING" id="1245528.M3ILR3"/>
<feature type="region of interest" description="Disordered" evidence="6">
    <location>
        <begin position="111"/>
        <end position="214"/>
    </location>
</feature>
<dbReference type="PROSITE" id="PS51360">
    <property type="entry name" value="PLUS3"/>
    <property type="match status" value="1"/>
</dbReference>
<comment type="subcellular location">
    <subcellularLocation>
        <location evidence="1">Nucleus</location>
    </subcellularLocation>
</comment>
<evidence type="ECO:0000256" key="6">
    <source>
        <dbReference type="SAM" id="MobiDB-lite"/>
    </source>
</evidence>
<evidence type="ECO:0000313" key="9">
    <source>
        <dbReference type="Proteomes" id="UP000011777"/>
    </source>
</evidence>
<dbReference type="PANTHER" id="PTHR13115:SF8">
    <property type="entry name" value="RNA POLYMERASE-ASSOCIATED PROTEIN RTF1 HOMOLOG"/>
    <property type="match status" value="1"/>
</dbReference>
<feature type="compositionally biased region" description="Acidic residues" evidence="6">
    <location>
        <begin position="52"/>
        <end position="64"/>
    </location>
</feature>
<feature type="compositionally biased region" description="Acidic residues" evidence="6">
    <location>
        <begin position="168"/>
        <end position="199"/>
    </location>
</feature>
<dbReference type="OrthoDB" id="166375at2759"/>
<evidence type="ECO:0000256" key="1">
    <source>
        <dbReference type="ARBA" id="ARBA00004123"/>
    </source>
</evidence>
<dbReference type="InterPro" id="IPR036128">
    <property type="entry name" value="Plus3-like_sf"/>
</dbReference>
<dbReference type="AlphaFoldDB" id="M3ILR3"/>
<dbReference type="GO" id="GO:0016593">
    <property type="term" value="C:Cdc73/Paf1 complex"/>
    <property type="evidence" value="ECO:0007669"/>
    <property type="project" value="TreeGrafter"/>
</dbReference>
<name>M3ILR3_CANMX</name>
<dbReference type="PANTHER" id="PTHR13115">
    <property type="entry name" value="RNA POLYMERASE-ASSOCIATED PROTEIN RTF1 HOMOLOG"/>
    <property type="match status" value="1"/>
</dbReference>
<organism evidence="8 9">
    <name type="scientific">Candida maltosa (strain Xu316)</name>
    <name type="common">Yeast</name>
    <dbReference type="NCBI Taxonomy" id="1245528"/>
    <lineage>
        <taxon>Eukaryota</taxon>
        <taxon>Fungi</taxon>
        <taxon>Dikarya</taxon>
        <taxon>Ascomycota</taxon>
        <taxon>Saccharomycotina</taxon>
        <taxon>Pichiomycetes</taxon>
        <taxon>Debaryomycetaceae</taxon>
        <taxon>Candida/Lodderomyces clade</taxon>
        <taxon>Candida</taxon>
    </lineage>
</organism>
<evidence type="ECO:0000256" key="5">
    <source>
        <dbReference type="SAM" id="Coils"/>
    </source>
</evidence>